<dbReference type="PIRSF" id="PIRSF017082">
    <property type="entry name" value="YflP"/>
    <property type="match status" value="1"/>
</dbReference>
<evidence type="ECO:0000313" key="3">
    <source>
        <dbReference type="EMBL" id="RZS81115.1"/>
    </source>
</evidence>
<dbReference type="PANTHER" id="PTHR42928:SF5">
    <property type="entry name" value="BLR1237 PROTEIN"/>
    <property type="match status" value="1"/>
</dbReference>
<dbReference type="RefSeq" id="WP_165404649.1">
    <property type="nucleotide sequence ID" value="NZ_SGXC01000002.1"/>
</dbReference>
<feature type="chain" id="PRO_5021033366" evidence="2">
    <location>
        <begin position="29"/>
        <end position="326"/>
    </location>
</feature>
<dbReference type="CDD" id="cd07012">
    <property type="entry name" value="PBP2_Bug_TTT"/>
    <property type="match status" value="1"/>
</dbReference>
<organism evidence="3 4">
    <name type="scientific">Pigmentiphaga kullae</name>
    <dbReference type="NCBI Taxonomy" id="151784"/>
    <lineage>
        <taxon>Bacteria</taxon>
        <taxon>Pseudomonadati</taxon>
        <taxon>Pseudomonadota</taxon>
        <taxon>Betaproteobacteria</taxon>
        <taxon>Burkholderiales</taxon>
        <taxon>Alcaligenaceae</taxon>
        <taxon>Pigmentiphaga</taxon>
    </lineage>
</organism>
<dbReference type="InterPro" id="IPR042100">
    <property type="entry name" value="Bug_dom1"/>
</dbReference>
<name>A0A4Q7NDQ9_9BURK</name>
<dbReference type="SUPFAM" id="SSF53850">
    <property type="entry name" value="Periplasmic binding protein-like II"/>
    <property type="match status" value="1"/>
</dbReference>
<accession>A0A4Q7NDQ9</accession>
<dbReference type="Gene3D" id="3.40.190.10">
    <property type="entry name" value="Periplasmic binding protein-like II"/>
    <property type="match status" value="1"/>
</dbReference>
<keyword evidence="2" id="KW-0732">Signal</keyword>
<proteinExistence type="inferred from homology"/>
<dbReference type="PANTHER" id="PTHR42928">
    <property type="entry name" value="TRICARBOXYLATE-BINDING PROTEIN"/>
    <property type="match status" value="1"/>
</dbReference>
<dbReference type="Proteomes" id="UP000292445">
    <property type="component" value="Unassembled WGS sequence"/>
</dbReference>
<comment type="similarity">
    <text evidence="1">Belongs to the UPF0065 (bug) family.</text>
</comment>
<dbReference type="Gene3D" id="3.40.190.150">
    <property type="entry name" value="Bordetella uptake gene, domain 1"/>
    <property type="match status" value="1"/>
</dbReference>
<evidence type="ECO:0000256" key="2">
    <source>
        <dbReference type="SAM" id="SignalP"/>
    </source>
</evidence>
<reference evidence="3 4" key="1">
    <citation type="submission" date="2019-02" db="EMBL/GenBank/DDBJ databases">
        <title>Genomic Encyclopedia of Type Strains, Phase IV (KMG-IV): sequencing the most valuable type-strain genomes for metagenomic binning, comparative biology and taxonomic classification.</title>
        <authorList>
            <person name="Goeker M."/>
        </authorList>
    </citation>
    <scope>NUCLEOTIDE SEQUENCE [LARGE SCALE GENOMIC DNA]</scope>
    <source>
        <strain evidence="3 4">K24</strain>
    </source>
</reference>
<dbReference type="InterPro" id="IPR005064">
    <property type="entry name" value="BUG"/>
</dbReference>
<feature type="signal peptide" evidence="2">
    <location>
        <begin position="1"/>
        <end position="28"/>
    </location>
</feature>
<comment type="caution">
    <text evidence="3">The sequence shown here is derived from an EMBL/GenBank/DDBJ whole genome shotgun (WGS) entry which is preliminary data.</text>
</comment>
<dbReference type="Pfam" id="PF03401">
    <property type="entry name" value="TctC"/>
    <property type="match status" value="1"/>
</dbReference>
<keyword evidence="3" id="KW-0675">Receptor</keyword>
<dbReference type="EMBL" id="SGXC01000002">
    <property type="protein sequence ID" value="RZS81115.1"/>
    <property type="molecule type" value="Genomic_DNA"/>
</dbReference>
<evidence type="ECO:0000256" key="1">
    <source>
        <dbReference type="ARBA" id="ARBA00006987"/>
    </source>
</evidence>
<evidence type="ECO:0000313" key="4">
    <source>
        <dbReference type="Proteomes" id="UP000292445"/>
    </source>
</evidence>
<protein>
    <submittedName>
        <fullName evidence="3">Tripartite-type tricarboxylate transporter receptor subunit TctC</fullName>
    </submittedName>
</protein>
<gene>
    <name evidence="3" type="ORF">EV675_3733</name>
</gene>
<sequence>MRSRIRLREYLALLCAALAAGAPAASRAQDYPSRPVMMVNTWAPGGPSDAIIRPLLEKFSQKFGQPFVLENRSGANGSIGTSYVARSRSDGYTLLFANVGPIAISPWLPDKPNYDSIKDFQPIGQIVSGSTVLVVAPSFPASDMRGFIDYAKKHPGKITYGSVGIGSSTHVAGATLAKMAGIEMVHAPYRGSSQIQVDIMSGQIQSAFVSLGGALELIRAGKLKAIAVSTQSRSSVLPDVPAVSETVPGFDFNVWYGLMAPAGTPREVVRALADALKETMEMPDIRNRLLASGLDPHPTGPAEFARKIEQDLAAWKQAVANANLTP</sequence>
<dbReference type="AlphaFoldDB" id="A0A4Q7NDQ9"/>
<keyword evidence="4" id="KW-1185">Reference proteome</keyword>